<sequence>MAPTHLLHLPLQRSPLSALSSRCSSATPPLSTLTSHHLHAPTDRSAELTSGAADSHHITFCTSLDAYTSDVSGRAEDARRIAHFQTLRSQHHHQLRHAQSHPTVSYNIGDDILLATPLRQLGRSAKLMRKFVGPYRVLRRLSATNYEVVPVHGHCPCRPYEALPSPNLNPTTNTNVPDDRHSSPPGVLHAPGRPREIWTALDRRNSSL</sequence>
<keyword evidence="2" id="KW-1185">Reference proteome</keyword>
<protein>
    <submittedName>
        <fullName evidence="1">Uncharacterized protein</fullName>
    </submittedName>
</protein>
<reference evidence="1 2" key="1">
    <citation type="journal article" date="2020" name="Cell">
        <title>Large-Scale Comparative Analyses of Tick Genomes Elucidate Their Genetic Diversity and Vector Capacities.</title>
        <authorList>
            <consortium name="Tick Genome and Microbiome Consortium (TIGMIC)"/>
            <person name="Jia N."/>
            <person name="Wang J."/>
            <person name="Shi W."/>
            <person name="Du L."/>
            <person name="Sun Y."/>
            <person name="Zhan W."/>
            <person name="Jiang J.F."/>
            <person name="Wang Q."/>
            <person name="Zhang B."/>
            <person name="Ji P."/>
            <person name="Bell-Sakyi L."/>
            <person name="Cui X.M."/>
            <person name="Yuan T.T."/>
            <person name="Jiang B.G."/>
            <person name="Yang W.F."/>
            <person name="Lam T.T."/>
            <person name="Chang Q.C."/>
            <person name="Ding S.J."/>
            <person name="Wang X.J."/>
            <person name="Zhu J.G."/>
            <person name="Ruan X.D."/>
            <person name="Zhao L."/>
            <person name="Wei J.T."/>
            <person name="Ye R.Z."/>
            <person name="Que T.C."/>
            <person name="Du C.H."/>
            <person name="Zhou Y.H."/>
            <person name="Cheng J.X."/>
            <person name="Dai P.F."/>
            <person name="Guo W.B."/>
            <person name="Han X.H."/>
            <person name="Huang E.J."/>
            <person name="Li L.F."/>
            <person name="Wei W."/>
            <person name="Gao Y.C."/>
            <person name="Liu J.Z."/>
            <person name="Shao H.Z."/>
            <person name="Wang X."/>
            <person name="Wang C.C."/>
            <person name="Yang T.C."/>
            <person name="Huo Q.B."/>
            <person name="Li W."/>
            <person name="Chen H.Y."/>
            <person name="Chen S.E."/>
            <person name="Zhou L.G."/>
            <person name="Ni X.B."/>
            <person name="Tian J.H."/>
            <person name="Sheng Y."/>
            <person name="Liu T."/>
            <person name="Pan Y.S."/>
            <person name="Xia L.Y."/>
            <person name="Li J."/>
            <person name="Zhao F."/>
            <person name="Cao W.C."/>
        </authorList>
    </citation>
    <scope>NUCLEOTIDE SEQUENCE [LARGE SCALE GENOMIC DNA]</scope>
    <source>
        <strain evidence="1">Iper-2018</strain>
    </source>
</reference>
<name>A0AC60QQ08_IXOPE</name>
<organism evidence="1 2">
    <name type="scientific">Ixodes persulcatus</name>
    <name type="common">Taiga tick</name>
    <dbReference type="NCBI Taxonomy" id="34615"/>
    <lineage>
        <taxon>Eukaryota</taxon>
        <taxon>Metazoa</taxon>
        <taxon>Ecdysozoa</taxon>
        <taxon>Arthropoda</taxon>
        <taxon>Chelicerata</taxon>
        <taxon>Arachnida</taxon>
        <taxon>Acari</taxon>
        <taxon>Parasitiformes</taxon>
        <taxon>Ixodida</taxon>
        <taxon>Ixodoidea</taxon>
        <taxon>Ixodidae</taxon>
        <taxon>Ixodinae</taxon>
        <taxon>Ixodes</taxon>
    </lineage>
</organism>
<evidence type="ECO:0000313" key="1">
    <source>
        <dbReference type="EMBL" id="KAG0438806.1"/>
    </source>
</evidence>
<dbReference type="Proteomes" id="UP000805193">
    <property type="component" value="Unassembled WGS sequence"/>
</dbReference>
<evidence type="ECO:0000313" key="2">
    <source>
        <dbReference type="Proteomes" id="UP000805193"/>
    </source>
</evidence>
<gene>
    <name evidence="1" type="ORF">HPB47_016862</name>
</gene>
<dbReference type="EMBL" id="JABSTQ010005669">
    <property type="protein sequence ID" value="KAG0438806.1"/>
    <property type="molecule type" value="Genomic_DNA"/>
</dbReference>
<proteinExistence type="predicted"/>
<accession>A0AC60QQ08</accession>
<comment type="caution">
    <text evidence="1">The sequence shown here is derived from an EMBL/GenBank/DDBJ whole genome shotgun (WGS) entry which is preliminary data.</text>
</comment>